<dbReference type="SMART" id="SM00345">
    <property type="entry name" value="HTH_GNTR"/>
    <property type="match status" value="1"/>
</dbReference>
<comment type="caution">
    <text evidence="5">The sequence shown here is derived from an EMBL/GenBank/DDBJ whole genome shotgun (WGS) entry which is preliminary data.</text>
</comment>
<dbReference type="Gene3D" id="1.20.120.530">
    <property type="entry name" value="GntR ligand-binding domain-like"/>
    <property type="match status" value="1"/>
</dbReference>
<name>A0ABT1Y5N7_9FIRM</name>
<keyword evidence="1" id="KW-0805">Transcription regulation</keyword>
<feature type="domain" description="HTH gntR-type" evidence="4">
    <location>
        <begin position="14"/>
        <end position="81"/>
    </location>
</feature>
<dbReference type="SMART" id="SM00895">
    <property type="entry name" value="FCD"/>
    <property type="match status" value="1"/>
</dbReference>
<evidence type="ECO:0000256" key="3">
    <source>
        <dbReference type="ARBA" id="ARBA00023163"/>
    </source>
</evidence>
<dbReference type="InterPro" id="IPR000524">
    <property type="entry name" value="Tscrpt_reg_HTH_GntR"/>
</dbReference>
<gene>
    <name evidence="5" type="ORF">NVS47_11840</name>
</gene>
<keyword evidence="6" id="KW-1185">Reference proteome</keyword>
<dbReference type="InterPro" id="IPR036390">
    <property type="entry name" value="WH_DNA-bd_sf"/>
</dbReference>
<dbReference type="PRINTS" id="PR00035">
    <property type="entry name" value="HTHGNTR"/>
</dbReference>
<dbReference type="EMBL" id="JANPWE010000005">
    <property type="protein sequence ID" value="MCR6546194.1"/>
    <property type="molecule type" value="Genomic_DNA"/>
</dbReference>
<dbReference type="Proteomes" id="UP001524944">
    <property type="component" value="Unassembled WGS sequence"/>
</dbReference>
<dbReference type="CDD" id="cd07377">
    <property type="entry name" value="WHTH_GntR"/>
    <property type="match status" value="1"/>
</dbReference>
<proteinExistence type="predicted"/>
<dbReference type="InterPro" id="IPR036388">
    <property type="entry name" value="WH-like_DNA-bd_sf"/>
</dbReference>
<reference evidence="5 6" key="1">
    <citation type="submission" date="2022-08" db="EMBL/GenBank/DDBJ databases">
        <title>Proteogenomics of the novel Dehalobacterium formicoaceticum strain EZ94 highlights a key role of methyltransferases during anaerobic dichloromethane degradation.</title>
        <authorList>
            <person name="Wasmund K."/>
        </authorList>
    </citation>
    <scope>NUCLEOTIDE SEQUENCE [LARGE SCALE GENOMIC DNA]</scope>
    <source>
        <strain evidence="5 6">EZ94</strain>
    </source>
</reference>
<evidence type="ECO:0000259" key="4">
    <source>
        <dbReference type="PROSITE" id="PS50949"/>
    </source>
</evidence>
<protein>
    <submittedName>
        <fullName evidence="5">GntR family transcriptional regulator</fullName>
    </submittedName>
</protein>
<dbReference type="PANTHER" id="PTHR43537:SF24">
    <property type="entry name" value="GLUCONATE OPERON TRANSCRIPTIONAL REPRESSOR"/>
    <property type="match status" value="1"/>
</dbReference>
<keyword evidence="2" id="KW-0238">DNA-binding</keyword>
<dbReference type="PROSITE" id="PS50949">
    <property type="entry name" value="HTH_GNTR"/>
    <property type="match status" value="1"/>
</dbReference>
<dbReference type="SUPFAM" id="SSF48008">
    <property type="entry name" value="GntR ligand-binding domain-like"/>
    <property type="match status" value="1"/>
</dbReference>
<dbReference type="PANTHER" id="PTHR43537">
    <property type="entry name" value="TRANSCRIPTIONAL REGULATOR, GNTR FAMILY"/>
    <property type="match status" value="1"/>
</dbReference>
<dbReference type="Pfam" id="PF07729">
    <property type="entry name" value="FCD"/>
    <property type="match status" value="1"/>
</dbReference>
<dbReference type="RefSeq" id="WP_257913671.1">
    <property type="nucleotide sequence ID" value="NZ_JANPWE010000005.1"/>
</dbReference>
<organism evidence="5 6">
    <name type="scientific">Dehalobacterium formicoaceticum</name>
    <dbReference type="NCBI Taxonomy" id="51515"/>
    <lineage>
        <taxon>Bacteria</taxon>
        <taxon>Bacillati</taxon>
        <taxon>Bacillota</taxon>
        <taxon>Clostridia</taxon>
        <taxon>Eubacteriales</taxon>
        <taxon>Peptococcaceae</taxon>
        <taxon>Dehalobacterium</taxon>
    </lineage>
</organism>
<dbReference type="Pfam" id="PF00392">
    <property type="entry name" value="GntR"/>
    <property type="match status" value="1"/>
</dbReference>
<evidence type="ECO:0000313" key="6">
    <source>
        <dbReference type="Proteomes" id="UP001524944"/>
    </source>
</evidence>
<sequence length="228" mass="26377">MIMNQKHHHPDQPLSLSDRVFEELEEKILSGTIKSGEHLIELKLAAEMGVSRTPVREAIRMLEQKGFVQITPNRTAQVVGISMQDLDDIYDMRMRLEGLASNRAALHITEEQVKELTDILDLQEFYHMKNSIEPINELDSQFHAKIFEYSNSRTLQHTLTDLHHMIQRYRNISFHTSGRAKLAIREHREILEAIAKHDPVLAEELTVKHIAKAKENLFQLPDFASVKK</sequence>
<evidence type="ECO:0000256" key="2">
    <source>
        <dbReference type="ARBA" id="ARBA00023125"/>
    </source>
</evidence>
<keyword evidence="3" id="KW-0804">Transcription</keyword>
<dbReference type="InterPro" id="IPR008920">
    <property type="entry name" value="TF_FadR/GntR_C"/>
</dbReference>
<accession>A0ABT1Y5N7</accession>
<dbReference type="SUPFAM" id="SSF46785">
    <property type="entry name" value="Winged helix' DNA-binding domain"/>
    <property type="match status" value="1"/>
</dbReference>
<evidence type="ECO:0000313" key="5">
    <source>
        <dbReference type="EMBL" id="MCR6546194.1"/>
    </source>
</evidence>
<dbReference type="Gene3D" id="1.10.10.10">
    <property type="entry name" value="Winged helix-like DNA-binding domain superfamily/Winged helix DNA-binding domain"/>
    <property type="match status" value="1"/>
</dbReference>
<dbReference type="InterPro" id="IPR011711">
    <property type="entry name" value="GntR_C"/>
</dbReference>
<evidence type="ECO:0000256" key="1">
    <source>
        <dbReference type="ARBA" id="ARBA00023015"/>
    </source>
</evidence>